<protein>
    <submittedName>
        <fullName evidence="1">Uncharacterized protein</fullName>
    </submittedName>
</protein>
<feature type="non-terminal residue" evidence="1">
    <location>
        <position position="1"/>
    </location>
</feature>
<dbReference type="AlphaFoldDB" id="A0A1R3JNL4"/>
<evidence type="ECO:0000313" key="2">
    <source>
        <dbReference type="Proteomes" id="UP000188268"/>
    </source>
</evidence>
<comment type="caution">
    <text evidence="1">The sequence shown here is derived from an EMBL/GenBank/DDBJ whole genome shotgun (WGS) entry which is preliminary data.</text>
</comment>
<reference evidence="1 2" key="1">
    <citation type="submission" date="2013-09" db="EMBL/GenBank/DDBJ databases">
        <title>Corchorus capsularis genome sequencing.</title>
        <authorList>
            <person name="Alam M."/>
            <person name="Haque M.S."/>
            <person name="Islam M.S."/>
            <person name="Emdad E.M."/>
            <person name="Islam M.M."/>
            <person name="Ahmed B."/>
            <person name="Halim A."/>
            <person name="Hossen Q.M.M."/>
            <person name="Hossain M.Z."/>
            <person name="Ahmed R."/>
            <person name="Khan M.M."/>
            <person name="Islam R."/>
            <person name="Rashid M.M."/>
            <person name="Khan S.A."/>
            <person name="Rahman M.S."/>
            <person name="Alam M."/>
        </authorList>
    </citation>
    <scope>NUCLEOTIDE SEQUENCE [LARGE SCALE GENOMIC DNA]</scope>
    <source>
        <strain evidence="2">cv. CVL-1</strain>
        <tissue evidence="1">Whole seedling</tissue>
    </source>
</reference>
<dbReference type="Gramene" id="OMO96476">
    <property type="protein sequence ID" value="OMO96476"/>
    <property type="gene ID" value="CCACVL1_04940"/>
</dbReference>
<proteinExistence type="predicted"/>
<accession>A0A1R3JNL4</accession>
<organism evidence="1 2">
    <name type="scientific">Corchorus capsularis</name>
    <name type="common">Jute</name>
    <dbReference type="NCBI Taxonomy" id="210143"/>
    <lineage>
        <taxon>Eukaryota</taxon>
        <taxon>Viridiplantae</taxon>
        <taxon>Streptophyta</taxon>
        <taxon>Embryophyta</taxon>
        <taxon>Tracheophyta</taxon>
        <taxon>Spermatophyta</taxon>
        <taxon>Magnoliopsida</taxon>
        <taxon>eudicotyledons</taxon>
        <taxon>Gunneridae</taxon>
        <taxon>Pentapetalae</taxon>
        <taxon>rosids</taxon>
        <taxon>malvids</taxon>
        <taxon>Malvales</taxon>
        <taxon>Malvaceae</taxon>
        <taxon>Grewioideae</taxon>
        <taxon>Apeibeae</taxon>
        <taxon>Corchorus</taxon>
    </lineage>
</organism>
<dbReference type="Proteomes" id="UP000188268">
    <property type="component" value="Unassembled WGS sequence"/>
</dbReference>
<gene>
    <name evidence="1" type="ORF">CCACVL1_04940</name>
</gene>
<keyword evidence="2" id="KW-1185">Reference proteome</keyword>
<dbReference type="EMBL" id="AWWV01007447">
    <property type="protein sequence ID" value="OMO96476.1"/>
    <property type="molecule type" value="Genomic_DNA"/>
</dbReference>
<name>A0A1R3JNL4_COCAP</name>
<sequence>KKAKMKAPGFWFGPRFRCAATGT</sequence>
<evidence type="ECO:0000313" key="1">
    <source>
        <dbReference type="EMBL" id="OMO96476.1"/>
    </source>
</evidence>